<keyword evidence="2" id="KW-1185">Reference proteome</keyword>
<proteinExistence type="predicted"/>
<dbReference type="EMBL" id="JAINDJ010000008">
    <property type="protein sequence ID" value="KAG9438932.1"/>
    <property type="molecule type" value="Genomic_DNA"/>
</dbReference>
<dbReference type="Pfam" id="PF14299">
    <property type="entry name" value="PP2"/>
    <property type="match status" value="1"/>
</dbReference>
<dbReference type="Proteomes" id="UP000825729">
    <property type="component" value="Unassembled WGS sequence"/>
</dbReference>
<name>A0AAV7DTY7_ARIFI</name>
<organism evidence="1 2">
    <name type="scientific">Aristolochia fimbriata</name>
    <name type="common">White veined hardy Dutchman's pipe vine</name>
    <dbReference type="NCBI Taxonomy" id="158543"/>
    <lineage>
        <taxon>Eukaryota</taxon>
        <taxon>Viridiplantae</taxon>
        <taxon>Streptophyta</taxon>
        <taxon>Embryophyta</taxon>
        <taxon>Tracheophyta</taxon>
        <taxon>Spermatophyta</taxon>
        <taxon>Magnoliopsida</taxon>
        <taxon>Magnoliidae</taxon>
        <taxon>Piperales</taxon>
        <taxon>Aristolochiaceae</taxon>
        <taxon>Aristolochia</taxon>
    </lineage>
</organism>
<evidence type="ECO:0000313" key="1">
    <source>
        <dbReference type="EMBL" id="KAG9438932.1"/>
    </source>
</evidence>
<gene>
    <name evidence="1" type="ORF">H6P81_019097</name>
</gene>
<dbReference type="AlphaFoldDB" id="A0AAV7DTY7"/>
<dbReference type="InterPro" id="IPR052147">
    <property type="entry name" value="PP2-like/Lectin"/>
</dbReference>
<dbReference type="InterPro" id="IPR025886">
    <property type="entry name" value="PP2-like"/>
</dbReference>
<reference evidence="1 2" key="1">
    <citation type="submission" date="2021-07" db="EMBL/GenBank/DDBJ databases">
        <title>The Aristolochia fimbriata genome: insights into angiosperm evolution, floral development and chemical biosynthesis.</title>
        <authorList>
            <person name="Jiao Y."/>
        </authorList>
    </citation>
    <scope>NUCLEOTIDE SEQUENCE [LARGE SCALE GENOMIC DNA]</scope>
    <source>
        <strain evidence="1">IBCAS-2021</strain>
        <tissue evidence="1">Leaf</tissue>
    </source>
</reference>
<protein>
    <submittedName>
        <fullName evidence="1">Uncharacterized protein</fullName>
    </submittedName>
</protein>
<evidence type="ECO:0000313" key="2">
    <source>
        <dbReference type="Proteomes" id="UP000825729"/>
    </source>
</evidence>
<comment type="caution">
    <text evidence="1">The sequence shown here is derived from an EMBL/GenBank/DDBJ whole genome shotgun (WGS) entry which is preliminary data.</text>
</comment>
<dbReference type="GO" id="GO:0030246">
    <property type="term" value="F:carbohydrate binding"/>
    <property type="evidence" value="ECO:0007669"/>
    <property type="project" value="InterPro"/>
</dbReference>
<sequence length="194" mass="22542">MSKVQQYTGSHYSALPVETHYSVRKEGKVDTLFISAEALNIVWGNDKRYWQWRPLHEKQGFKLEVAGAELQQVNWIQVNGRLDCSKISNFFSSTRSKTRYEILWVMKFNADAFGWQTAPIKFKVASDGKQEQRSEKLETYRKKSNQWHEIKGGDFTINNANARKGLVHFGMYETESDWWKGSMVLAGVKIRPKV</sequence>
<dbReference type="PANTHER" id="PTHR48478:SF1">
    <property type="entry name" value="LECTIN-LIKE"/>
    <property type="match status" value="1"/>
</dbReference>
<dbReference type="PANTHER" id="PTHR48478">
    <property type="entry name" value="LECTIN-LIKE"/>
    <property type="match status" value="1"/>
</dbReference>
<accession>A0AAV7DTY7</accession>